<dbReference type="InterPro" id="IPR010255">
    <property type="entry name" value="Haem_peroxidase_sf"/>
</dbReference>
<gene>
    <name evidence="5" type="ORF">PLOB_00004180</name>
</gene>
<organism evidence="5 6">
    <name type="scientific">Porites lobata</name>
    <dbReference type="NCBI Taxonomy" id="104759"/>
    <lineage>
        <taxon>Eukaryota</taxon>
        <taxon>Metazoa</taxon>
        <taxon>Cnidaria</taxon>
        <taxon>Anthozoa</taxon>
        <taxon>Hexacorallia</taxon>
        <taxon>Scleractinia</taxon>
        <taxon>Fungiina</taxon>
        <taxon>Poritidae</taxon>
        <taxon>Porites</taxon>
    </lineage>
</organism>
<comment type="subcellular location">
    <subcellularLocation>
        <location evidence="1">Secreted</location>
    </subcellularLocation>
</comment>
<dbReference type="Pfam" id="PF03098">
    <property type="entry name" value="An_peroxidase"/>
    <property type="match status" value="2"/>
</dbReference>
<dbReference type="PRINTS" id="PR00457">
    <property type="entry name" value="ANPEROXIDASE"/>
</dbReference>
<protein>
    <recommendedName>
        <fullName evidence="7">Peroxidase</fullName>
    </recommendedName>
</protein>
<accession>A0ABN8QB13</accession>
<keyword evidence="4" id="KW-1133">Transmembrane helix</keyword>
<evidence type="ECO:0000256" key="3">
    <source>
        <dbReference type="ARBA" id="ARBA00023180"/>
    </source>
</evidence>
<evidence type="ECO:0000256" key="4">
    <source>
        <dbReference type="SAM" id="Phobius"/>
    </source>
</evidence>
<dbReference type="PROSITE" id="PS50292">
    <property type="entry name" value="PEROXIDASE_3"/>
    <property type="match status" value="2"/>
</dbReference>
<dbReference type="EMBL" id="CALNXK010000116">
    <property type="protein sequence ID" value="CAH3160449.1"/>
    <property type="molecule type" value="Genomic_DNA"/>
</dbReference>
<keyword evidence="2" id="KW-0964">Secreted</keyword>
<proteinExistence type="predicted"/>
<evidence type="ECO:0000256" key="2">
    <source>
        <dbReference type="ARBA" id="ARBA00022525"/>
    </source>
</evidence>
<evidence type="ECO:0000256" key="1">
    <source>
        <dbReference type="ARBA" id="ARBA00004613"/>
    </source>
</evidence>
<dbReference type="PANTHER" id="PTHR11475:SF4">
    <property type="entry name" value="CHORION PEROXIDASE"/>
    <property type="match status" value="1"/>
</dbReference>
<feature type="transmembrane region" description="Helical" evidence="4">
    <location>
        <begin position="55"/>
        <end position="76"/>
    </location>
</feature>
<keyword evidence="3" id="KW-0325">Glycoprotein</keyword>
<sequence length="1617" mass="183606">MIIYKVHNNKNFFRVASIKFLDLSQLSQLGSAQSKRGKSKKVFLRRLQSLQSTMTSSLLVSLVFLLAIDLVSAYVIEDTYSGAEDVLDAISNLDDVQERNLPKEPLVHIPRLKEKHKDSFLEVSQEDAFETIKTRAMELAANECNITVKERNLKKERESALRPYYQAYQHGSKNFMAEEEYNTAAKSEKCSACVLNTLCNETEIRNLLNINPSLSETQQVRTCKRIILRRAMRIFPKEEESIECDEDAKYRTINGTCNNLKNPEFGSINTKFERLIPADYGDCISTLRESVTGHPLPNTREVSFKVHGSNADRLNPNSRVLSHLAMNFGQFMDHDLSLAEAQGVNCEPPEDEEEPECINIHIPEEDKIFLDRNITFIEMEREAFIEPDSFCQLRVREHPNTITAYIDASNVYGSTDEIAEDLRAADGLLLVMKHPHGCQFKNLLPAQVDGFCPTRNFFEPCFFSGDIRNNENPGLNSIHTIFVREHNRIATFFIKNTDWDPEKIYQETRRIVGVQLQIITFGEFLPLLLSEHTRKEFGLVLLEGEEYFTGYDKEVNAQILTAFAVAGYRFGHSLVQELFSRFSQDGFEHKCSKCSKDKLQFQPIPVLDFNNPAPLFDVCKGGVDAILRGLLKDPAAKADGRFSSSVQENLSRGEGDTSDLIAINLRRGHDRGLPSYTSFRRFCGLPLVRRFSDLVTVAHFDEKVVARLQEVYKRVGDIDLFTGGMLEPSDPKGGELSATFQCILANQFKRTKFGDRFWHENAPNVTLNTNKTAFNRCQLKEIRKTRFSRIICDNSDDITSIQKDALMQSSVRVSCDELPKINLKAWITDLNNISDRVHQTSKKKRIQAIIITCKLFGLSTTLTDSKRTSVAIHSACANLPKEPLVHIPRLKEKHKDSFLEVSQEDAFETIKTRAMKLAANECSNITVKERNLEAERESSLRPNYQAFQHGSKNFMTDEQYNAAAKSEKCSACVLNTLCNDTSIRQLEQVRRCKKIILRRAMRIMPKEEESIDCDEDAKYRTINGTCNNLKNPEFGSINTKFERLIPADYGDCISTLRESVTGHPLPNTREVSFKVHGSNADGLNPNSTVLSHLAMNFGQFMDHDLSLAEAQGVNCEPPEDKEEPECINIHIPKSDRIFRDRYIKFIEMEREAFIKPDSFCKLEVREHPNTITAYIDASNVYGSTDEIAESLRAADGLLLVMKHPHGCQFKNLLPAQVDGFCPTRNFFEPCFFSGDIRNNENPGLNSVHTIFVREHNRIATFFIKNTDWDPEKIYQETRRIVGAELQIITYGEFLPLLLSVHTRKEFGLVLLEGEEFFTGYDKEENAQTLTAFAVAAYRFGHSLVQELFNRFSQDGFEHKCSKCSKDKLQFQPIPVLDFNNPAPLYAVCKGGVDAILRGLLKDPAAKADGRFSTSVQENLSRGEGDTSDLIAINIRRGHDRGLPSYTRFRRFCGLPLVRNFSDLVTVANFDKKVVAALEKVYKTVEDVDMFTGGMLEPSDPKGGELSATFQCILANQFKRTKFGDRFWHENAPNVTLNTDKTAFNSCQLKEIRKTRFSRIICDNSDDITSIQKDALMQSSVRVSCDELPKINLKAWITDCPSSDAVYSDEPEDTHDEF</sequence>
<keyword evidence="4" id="KW-0812">Transmembrane</keyword>
<evidence type="ECO:0008006" key="7">
    <source>
        <dbReference type="Google" id="ProtNLM"/>
    </source>
</evidence>
<dbReference type="SUPFAM" id="SSF48113">
    <property type="entry name" value="Heme-dependent peroxidases"/>
    <property type="match status" value="2"/>
</dbReference>
<keyword evidence="4" id="KW-0472">Membrane</keyword>
<keyword evidence="6" id="KW-1185">Reference proteome</keyword>
<reference evidence="5 6" key="1">
    <citation type="submission" date="2022-05" db="EMBL/GenBank/DDBJ databases">
        <authorList>
            <consortium name="Genoscope - CEA"/>
            <person name="William W."/>
        </authorList>
    </citation>
    <scope>NUCLEOTIDE SEQUENCE [LARGE SCALE GENOMIC DNA]</scope>
</reference>
<comment type="caution">
    <text evidence="5">The sequence shown here is derived from an EMBL/GenBank/DDBJ whole genome shotgun (WGS) entry which is preliminary data.</text>
</comment>
<evidence type="ECO:0000313" key="5">
    <source>
        <dbReference type="EMBL" id="CAH3160449.1"/>
    </source>
</evidence>
<dbReference type="InterPro" id="IPR037120">
    <property type="entry name" value="Haem_peroxidase_sf_animal"/>
</dbReference>
<dbReference type="PANTHER" id="PTHR11475">
    <property type="entry name" value="OXIDASE/PEROXIDASE"/>
    <property type="match status" value="1"/>
</dbReference>
<evidence type="ECO:0000313" key="6">
    <source>
        <dbReference type="Proteomes" id="UP001159405"/>
    </source>
</evidence>
<dbReference type="Proteomes" id="UP001159405">
    <property type="component" value="Unassembled WGS sequence"/>
</dbReference>
<dbReference type="Gene3D" id="1.10.640.10">
    <property type="entry name" value="Haem peroxidase domain superfamily, animal type"/>
    <property type="match status" value="2"/>
</dbReference>
<dbReference type="InterPro" id="IPR019791">
    <property type="entry name" value="Haem_peroxidase_animal"/>
</dbReference>
<dbReference type="CDD" id="cd09823">
    <property type="entry name" value="peroxinectin_like"/>
    <property type="match status" value="2"/>
</dbReference>
<name>A0ABN8QB13_9CNID</name>